<protein>
    <submittedName>
        <fullName evidence="1">Uncharacterized protein</fullName>
    </submittedName>
</protein>
<gene>
    <name evidence="1" type="ORF">V5O48_019695</name>
</gene>
<reference evidence="1 2" key="1">
    <citation type="submission" date="2024-02" db="EMBL/GenBank/DDBJ databases">
        <title>A draft genome for the cacao thread blight pathogen Marasmius crinis-equi.</title>
        <authorList>
            <person name="Cohen S.P."/>
            <person name="Baruah I.K."/>
            <person name="Amoako-Attah I."/>
            <person name="Bukari Y."/>
            <person name="Meinhardt L.W."/>
            <person name="Bailey B.A."/>
        </authorList>
    </citation>
    <scope>NUCLEOTIDE SEQUENCE [LARGE SCALE GENOMIC DNA]</scope>
    <source>
        <strain evidence="1 2">GH-76</strain>
    </source>
</reference>
<evidence type="ECO:0000313" key="2">
    <source>
        <dbReference type="Proteomes" id="UP001465976"/>
    </source>
</evidence>
<evidence type="ECO:0000313" key="1">
    <source>
        <dbReference type="EMBL" id="KAL0562392.1"/>
    </source>
</evidence>
<dbReference type="Proteomes" id="UP001465976">
    <property type="component" value="Unassembled WGS sequence"/>
</dbReference>
<organism evidence="1 2">
    <name type="scientific">Marasmius crinis-equi</name>
    <dbReference type="NCBI Taxonomy" id="585013"/>
    <lineage>
        <taxon>Eukaryota</taxon>
        <taxon>Fungi</taxon>
        <taxon>Dikarya</taxon>
        <taxon>Basidiomycota</taxon>
        <taxon>Agaricomycotina</taxon>
        <taxon>Agaricomycetes</taxon>
        <taxon>Agaricomycetidae</taxon>
        <taxon>Agaricales</taxon>
        <taxon>Marasmiineae</taxon>
        <taxon>Marasmiaceae</taxon>
        <taxon>Marasmius</taxon>
    </lineage>
</organism>
<dbReference type="EMBL" id="JBAHYK010005952">
    <property type="protein sequence ID" value="KAL0562392.1"/>
    <property type="molecule type" value="Genomic_DNA"/>
</dbReference>
<accession>A0ABR3EHQ8</accession>
<keyword evidence="2" id="KW-1185">Reference proteome</keyword>
<feature type="non-terminal residue" evidence="1">
    <location>
        <position position="164"/>
    </location>
</feature>
<name>A0ABR3EHQ8_9AGAR</name>
<proteinExistence type="predicted"/>
<comment type="caution">
    <text evidence="1">The sequence shown here is derived from an EMBL/GenBank/DDBJ whole genome shotgun (WGS) entry which is preliminary data.</text>
</comment>
<sequence length="164" mass="18950">MPRGLIPNPRAIKYNPGHSLRDGCCNRIHATHFEYVDVINNNLRVRVAAFAVNGYLKFAHDAWRLQRFPDWHPDQGYWNFAMAFNNCVSSHKFPIYALREGGEYDTVLTLDLPPPSIDELMVDVHQCFEGDFILRPGYVAVKKEEYESLTKLAADQALWTTKHR</sequence>